<evidence type="ECO:0000256" key="1">
    <source>
        <dbReference type="SAM" id="MobiDB-lite"/>
    </source>
</evidence>
<evidence type="ECO:0000313" key="3">
    <source>
        <dbReference type="Proteomes" id="UP001219934"/>
    </source>
</evidence>
<feature type="compositionally biased region" description="Basic residues" evidence="1">
    <location>
        <begin position="423"/>
        <end position="439"/>
    </location>
</feature>
<organism evidence="2 3">
    <name type="scientific">Pogonophryne albipinna</name>
    <dbReference type="NCBI Taxonomy" id="1090488"/>
    <lineage>
        <taxon>Eukaryota</taxon>
        <taxon>Metazoa</taxon>
        <taxon>Chordata</taxon>
        <taxon>Craniata</taxon>
        <taxon>Vertebrata</taxon>
        <taxon>Euteleostomi</taxon>
        <taxon>Actinopterygii</taxon>
        <taxon>Neopterygii</taxon>
        <taxon>Teleostei</taxon>
        <taxon>Neoteleostei</taxon>
        <taxon>Acanthomorphata</taxon>
        <taxon>Eupercaria</taxon>
        <taxon>Perciformes</taxon>
        <taxon>Notothenioidei</taxon>
        <taxon>Pogonophryne</taxon>
    </lineage>
</organism>
<protein>
    <recommendedName>
        <fullName evidence="4">DUF4371 domain-containing protein</fullName>
    </recommendedName>
</protein>
<dbReference type="InterPro" id="IPR012337">
    <property type="entry name" value="RNaseH-like_sf"/>
</dbReference>
<dbReference type="PANTHER" id="PTHR45913:SF21">
    <property type="entry name" value="DUF4371 DOMAIN-CONTAINING PROTEIN"/>
    <property type="match status" value="1"/>
</dbReference>
<dbReference type="AlphaFoldDB" id="A0AAD6AM82"/>
<feature type="compositionally biased region" description="Pro residues" evidence="1">
    <location>
        <begin position="471"/>
        <end position="488"/>
    </location>
</feature>
<dbReference type="SUPFAM" id="SSF53098">
    <property type="entry name" value="Ribonuclease H-like"/>
    <property type="match status" value="1"/>
</dbReference>
<dbReference type="Proteomes" id="UP001219934">
    <property type="component" value="Unassembled WGS sequence"/>
</dbReference>
<feature type="region of interest" description="Disordered" evidence="1">
    <location>
        <begin position="328"/>
        <end position="379"/>
    </location>
</feature>
<evidence type="ECO:0000313" key="2">
    <source>
        <dbReference type="EMBL" id="KAJ4927678.1"/>
    </source>
</evidence>
<feature type="non-terminal residue" evidence="2">
    <location>
        <position position="497"/>
    </location>
</feature>
<name>A0AAD6AM82_9TELE</name>
<feature type="compositionally biased region" description="Pro residues" evidence="1">
    <location>
        <begin position="446"/>
        <end position="455"/>
    </location>
</feature>
<gene>
    <name evidence="2" type="ORF">JOQ06_015481</name>
</gene>
<comment type="caution">
    <text evidence="2">The sequence shown here is derived from an EMBL/GenBank/DDBJ whole genome shotgun (WGS) entry which is preliminary data.</text>
</comment>
<keyword evidence="3" id="KW-1185">Reference proteome</keyword>
<dbReference type="Gene3D" id="3.40.190.10">
    <property type="entry name" value="Periplasmic binding protein-like II"/>
    <property type="match status" value="1"/>
</dbReference>
<dbReference type="PANTHER" id="PTHR45913">
    <property type="entry name" value="EPM2A-INTERACTING PROTEIN 1"/>
    <property type="match status" value="1"/>
</dbReference>
<sequence>AVALAKRGNLERHHASTHVQFDESTDATDTAQLGVFVRMVFTDFTVKEAFLALIPLKERTRGEDVYKAFKDYVREYKIPIHKIVSFTTDGAPAMLGVRSGFVALCRKDPDFPPFIVNSIRAKALQHRLFKSLLDELDSVYGDLILHADVRWLSRGKVLQRFLDLLPEIISFLKSRNEEYEQLSDDTWLLDLGFLTDLTAKLNDLNRELQGKDRELGQFMVNDIVMCSPYKEEITLGILQLQESNRLEILKRRWWEGGQCPKEEDHRVKVCQEMLSEFRSTVSFKKSSRSRRRRPLSSAGGGILRHPSRLALATPRPIRLVREMRLSNGKLYRGGPGSLGGSLGGGSDLGPGPQRLLEDPLGTNTSTPPPPPPPPVSALVAPPAPLRSFLSGCSHVRVCQECRRIQSLRSALPPPPSTCSRIPPSHHLRHNAHPHLHYHHGSMSLPRLPPLPPPIPADRADSDGGPQEANTNPPPPPRPLPLPKTPMCPPTDLLMGHN</sequence>
<feature type="compositionally biased region" description="Basic residues" evidence="1">
    <location>
        <begin position="285"/>
        <end position="294"/>
    </location>
</feature>
<proteinExistence type="predicted"/>
<accession>A0AAD6AM82</accession>
<feature type="region of interest" description="Disordered" evidence="1">
    <location>
        <begin position="408"/>
        <end position="497"/>
    </location>
</feature>
<feature type="compositionally biased region" description="Pro residues" evidence="1">
    <location>
        <begin position="366"/>
        <end position="375"/>
    </location>
</feature>
<evidence type="ECO:0008006" key="4">
    <source>
        <dbReference type="Google" id="ProtNLM"/>
    </source>
</evidence>
<feature type="region of interest" description="Disordered" evidence="1">
    <location>
        <begin position="281"/>
        <end position="307"/>
    </location>
</feature>
<dbReference type="EMBL" id="JAPTMU010000018">
    <property type="protein sequence ID" value="KAJ4927678.1"/>
    <property type="molecule type" value="Genomic_DNA"/>
</dbReference>
<feature type="compositionally biased region" description="Gly residues" evidence="1">
    <location>
        <begin position="331"/>
        <end position="348"/>
    </location>
</feature>
<reference evidence="2" key="1">
    <citation type="submission" date="2022-11" db="EMBL/GenBank/DDBJ databases">
        <title>Chromosome-level genome of Pogonophryne albipinna.</title>
        <authorList>
            <person name="Jo E."/>
        </authorList>
    </citation>
    <scope>NUCLEOTIDE SEQUENCE</scope>
    <source>
        <strain evidence="2">SGF0006</strain>
        <tissue evidence="2">Muscle</tissue>
    </source>
</reference>